<dbReference type="EMBL" id="JAHQIW010000956">
    <property type="protein sequence ID" value="KAJ1350861.1"/>
    <property type="molecule type" value="Genomic_DNA"/>
</dbReference>
<evidence type="ECO:0000313" key="3">
    <source>
        <dbReference type="Proteomes" id="UP001196413"/>
    </source>
</evidence>
<keyword evidence="3" id="KW-1185">Reference proteome</keyword>
<protein>
    <submittedName>
        <fullName evidence="2">Uncharacterized protein</fullName>
    </submittedName>
</protein>
<dbReference type="Proteomes" id="UP001196413">
    <property type="component" value="Unassembled WGS sequence"/>
</dbReference>
<proteinExistence type="predicted"/>
<accession>A0AAD5QLA3</accession>
<reference evidence="2" key="1">
    <citation type="submission" date="2021-06" db="EMBL/GenBank/DDBJ databases">
        <title>Parelaphostrongylus tenuis whole genome reference sequence.</title>
        <authorList>
            <person name="Garwood T.J."/>
            <person name="Larsen P.A."/>
            <person name="Fountain-Jones N.M."/>
            <person name="Garbe J.R."/>
            <person name="Macchietto M.G."/>
            <person name="Kania S.A."/>
            <person name="Gerhold R.W."/>
            <person name="Richards J.E."/>
            <person name="Wolf T.M."/>
        </authorList>
    </citation>
    <scope>NUCLEOTIDE SEQUENCE</scope>
    <source>
        <strain evidence="2">MNPRO001-30</strain>
        <tissue evidence="2">Meninges</tissue>
    </source>
</reference>
<evidence type="ECO:0000256" key="1">
    <source>
        <dbReference type="SAM" id="MobiDB-lite"/>
    </source>
</evidence>
<comment type="caution">
    <text evidence="2">The sequence shown here is derived from an EMBL/GenBank/DDBJ whole genome shotgun (WGS) entry which is preliminary data.</text>
</comment>
<sequence length="68" mass="7608">MPSTSTTVSDDIVDEPVDDFIAERRTEAAQIGWRDGRSTTTADTQTTHDKHWRRPARGGYRSPTWGCG</sequence>
<dbReference type="AlphaFoldDB" id="A0AAD5QLA3"/>
<name>A0AAD5QLA3_PARTN</name>
<organism evidence="2 3">
    <name type="scientific">Parelaphostrongylus tenuis</name>
    <name type="common">Meningeal worm</name>
    <dbReference type="NCBI Taxonomy" id="148309"/>
    <lineage>
        <taxon>Eukaryota</taxon>
        <taxon>Metazoa</taxon>
        <taxon>Ecdysozoa</taxon>
        <taxon>Nematoda</taxon>
        <taxon>Chromadorea</taxon>
        <taxon>Rhabditida</taxon>
        <taxon>Rhabditina</taxon>
        <taxon>Rhabditomorpha</taxon>
        <taxon>Strongyloidea</taxon>
        <taxon>Metastrongylidae</taxon>
        <taxon>Parelaphostrongylus</taxon>
    </lineage>
</organism>
<gene>
    <name evidence="2" type="ORF">KIN20_006767</name>
</gene>
<feature type="region of interest" description="Disordered" evidence="1">
    <location>
        <begin position="32"/>
        <end position="68"/>
    </location>
</feature>
<evidence type="ECO:0000313" key="2">
    <source>
        <dbReference type="EMBL" id="KAJ1350861.1"/>
    </source>
</evidence>